<name>A0AAV4G628_9GAST</name>
<evidence type="ECO:0000313" key="1">
    <source>
        <dbReference type="EMBL" id="GFR80121.1"/>
    </source>
</evidence>
<proteinExistence type="predicted"/>
<dbReference type="Proteomes" id="UP000762676">
    <property type="component" value="Unassembled WGS sequence"/>
</dbReference>
<organism evidence="1 2">
    <name type="scientific">Elysia marginata</name>
    <dbReference type="NCBI Taxonomy" id="1093978"/>
    <lineage>
        <taxon>Eukaryota</taxon>
        <taxon>Metazoa</taxon>
        <taxon>Spiralia</taxon>
        <taxon>Lophotrochozoa</taxon>
        <taxon>Mollusca</taxon>
        <taxon>Gastropoda</taxon>
        <taxon>Heterobranchia</taxon>
        <taxon>Euthyneura</taxon>
        <taxon>Panpulmonata</taxon>
        <taxon>Sacoglossa</taxon>
        <taxon>Placobranchoidea</taxon>
        <taxon>Plakobranchidae</taxon>
        <taxon>Elysia</taxon>
    </lineage>
</organism>
<gene>
    <name evidence="1" type="ORF">ElyMa_000573400</name>
</gene>
<accession>A0AAV4G628</accession>
<protein>
    <submittedName>
        <fullName evidence="1">Uncharacterized protein</fullName>
    </submittedName>
</protein>
<dbReference type="EMBL" id="BMAT01001122">
    <property type="protein sequence ID" value="GFR80121.1"/>
    <property type="molecule type" value="Genomic_DNA"/>
</dbReference>
<comment type="caution">
    <text evidence="1">The sequence shown here is derived from an EMBL/GenBank/DDBJ whole genome shotgun (WGS) entry which is preliminary data.</text>
</comment>
<evidence type="ECO:0000313" key="2">
    <source>
        <dbReference type="Proteomes" id="UP000762676"/>
    </source>
</evidence>
<dbReference type="AlphaFoldDB" id="A0AAV4G628"/>
<keyword evidence="2" id="KW-1185">Reference proteome</keyword>
<reference evidence="1 2" key="1">
    <citation type="journal article" date="2021" name="Elife">
        <title>Chloroplast acquisition without the gene transfer in kleptoplastic sea slugs, Plakobranchus ocellatus.</title>
        <authorList>
            <person name="Maeda T."/>
            <person name="Takahashi S."/>
            <person name="Yoshida T."/>
            <person name="Shimamura S."/>
            <person name="Takaki Y."/>
            <person name="Nagai Y."/>
            <person name="Toyoda A."/>
            <person name="Suzuki Y."/>
            <person name="Arimoto A."/>
            <person name="Ishii H."/>
            <person name="Satoh N."/>
            <person name="Nishiyama T."/>
            <person name="Hasebe M."/>
            <person name="Maruyama T."/>
            <person name="Minagawa J."/>
            <person name="Obokata J."/>
            <person name="Shigenobu S."/>
        </authorList>
    </citation>
    <scope>NUCLEOTIDE SEQUENCE [LARGE SCALE GENOMIC DNA]</scope>
</reference>
<sequence length="128" mass="14807">MDGPHQRMDCISHISFEETQELVLDRDTIDFLRMKTMTITIAYGVFTLHMSNDLKINSRPRVAEVRPNSPTHKFEVKIQLVRNLRVKKLSSAYGVRLETLSTRTVSLYAYVKIGKADRGNYKNNKNSF</sequence>